<feature type="non-terminal residue" evidence="4">
    <location>
        <position position="1"/>
    </location>
</feature>
<organism evidence="4">
    <name type="scientific">marine sediment metagenome</name>
    <dbReference type="NCBI Taxonomy" id="412755"/>
    <lineage>
        <taxon>unclassified sequences</taxon>
        <taxon>metagenomes</taxon>
        <taxon>ecological metagenomes</taxon>
    </lineage>
</organism>
<dbReference type="SUPFAM" id="SSF48179">
    <property type="entry name" value="6-phosphogluconate dehydrogenase C-terminal domain-like"/>
    <property type="match status" value="1"/>
</dbReference>
<dbReference type="InterPro" id="IPR003099">
    <property type="entry name" value="Prephen_DH"/>
</dbReference>
<proteinExistence type="predicted"/>
<evidence type="ECO:0000313" key="4">
    <source>
        <dbReference type="EMBL" id="KKK68082.1"/>
    </source>
</evidence>
<dbReference type="Pfam" id="PF20463">
    <property type="entry name" value="PDH_C"/>
    <property type="match status" value="1"/>
</dbReference>
<name>A0A0F8XFZ3_9ZZZZ</name>
<dbReference type="AlphaFoldDB" id="A0A0F8XFZ3"/>
<gene>
    <name evidence="4" type="ORF">LCGC14_2947640</name>
</gene>
<dbReference type="Pfam" id="PF02153">
    <property type="entry name" value="PDH_N"/>
    <property type="match status" value="1"/>
</dbReference>
<dbReference type="PANTHER" id="PTHR21363">
    <property type="entry name" value="PREPHENATE DEHYDROGENASE"/>
    <property type="match status" value="1"/>
</dbReference>
<protein>
    <recommendedName>
        <fullName evidence="3">Prephenate/arogenate dehydrogenase domain-containing protein</fullName>
    </recommendedName>
</protein>
<dbReference type="PROSITE" id="PS51176">
    <property type="entry name" value="PDH_ADH"/>
    <property type="match status" value="1"/>
</dbReference>
<dbReference type="EMBL" id="LAZR01059301">
    <property type="protein sequence ID" value="KKK68082.1"/>
    <property type="molecule type" value="Genomic_DNA"/>
</dbReference>
<evidence type="ECO:0000259" key="3">
    <source>
        <dbReference type="PROSITE" id="PS51176"/>
    </source>
</evidence>
<sequence>ATPILAVHEVMEQIAPDLPEGCVVTDTGSTKERVMEWAHELLPSSVSFVGGHPMAGKETQGIENAEAQLFRDRAYCICPAVSAHESAVRAVVGIVRLVGAEPLFLDPREHDQYAAAVSHLPLLVSSALFTLLRASPSWNDLAPMASSGFRDVTRLASGDPQMSHDVFLTNRDAAVHWLDRMVEELRRYRHLLQGDAEHLMETFAKAQMERDTFIAEPHPRRPEGETPDVRQELVNSLMGGWIAGRLKRARELPGLMREAGSTGAEGEPSRGDRIAEDIRRELEEREQKDRG</sequence>
<dbReference type="InterPro" id="IPR008927">
    <property type="entry name" value="6-PGluconate_DH-like_C_sf"/>
</dbReference>
<dbReference type="InterPro" id="IPR046826">
    <property type="entry name" value="PDH_N"/>
</dbReference>
<dbReference type="Gene3D" id="1.10.3660.10">
    <property type="entry name" value="6-phosphogluconate dehydrogenase C-terminal like domain"/>
    <property type="match status" value="1"/>
</dbReference>
<feature type="compositionally biased region" description="Basic and acidic residues" evidence="2">
    <location>
        <begin position="267"/>
        <end position="291"/>
    </location>
</feature>
<evidence type="ECO:0000256" key="1">
    <source>
        <dbReference type="ARBA" id="ARBA00023002"/>
    </source>
</evidence>
<dbReference type="GO" id="GO:0070403">
    <property type="term" value="F:NAD+ binding"/>
    <property type="evidence" value="ECO:0007669"/>
    <property type="project" value="InterPro"/>
</dbReference>
<comment type="caution">
    <text evidence="4">The sequence shown here is derived from an EMBL/GenBank/DDBJ whole genome shotgun (WGS) entry which is preliminary data.</text>
</comment>
<dbReference type="InterPro" id="IPR036291">
    <property type="entry name" value="NAD(P)-bd_dom_sf"/>
</dbReference>
<dbReference type="InterPro" id="IPR046825">
    <property type="entry name" value="PDH_C"/>
</dbReference>
<dbReference type="GO" id="GO:0008977">
    <property type="term" value="F:prephenate dehydrogenase (NAD+) activity"/>
    <property type="evidence" value="ECO:0007669"/>
    <property type="project" value="InterPro"/>
</dbReference>
<dbReference type="InterPro" id="IPR050812">
    <property type="entry name" value="Preph/Arog_dehydrog"/>
</dbReference>
<feature type="region of interest" description="Disordered" evidence="2">
    <location>
        <begin position="253"/>
        <end position="291"/>
    </location>
</feature>
<dbReference type="GO" id="GO:0004665">
    <property type="term" value="F:prephenate dehydrogenase (NADP+) activity"/>
    <property type="evidence" value="ECO:0007669"/>
    <property type="project" value="InterPro"/>
</dbReference>
<accession>A0A0F8XFZ3</accession>
<keyword evidence="1" id="KW-0560">Oxidoreductase</keyword>
<evidence type="ECO:0000256" key="2">
    <source>
        <dbReference type="SAM" id="MobiDB-lite"/>
    </source>
</evidence>
<reference evidence="4" key="1">
    <citation type="journal article" date="2015" name="Nature">
        <title>Complex archaea that bridge the gap between prokaryotes and eukaryotes.</title>
        <authorList>
            <person name="Spang A."/>
            <person name="Saw J.H."/>
            <person name="Jorgensen S.L."/>
            <person name="Zaremba-Niedzwiedzka K."/>
            <person name="Martijn J."/>
            <person name="Lind A.E."/>
            <person name="van Eijk R."/>
            <person name="Schleper C."/>
            <person name="Guy L."/>
            <person name="Ettema T.J."/>
        </authorList>
    </citation>
    <scope>NUCLEOTIDE SEQUENCE</scope>
</reference>
<dbReference type="GO" id="GO:0006571">
    <property type="term" value="P:tyrosine biosynthetic process"/>
    <property type="evidence" value="ECO:0007669"/>
    <property type="project" value="InterPro"/>
</dbReference>
<dbReference type="PANTHER" id="PTHR21363:SF0">
    <property type="entry name" value="PREPHENATE DEHYDROGENASE [NADP(+)]"/>
    <property type="match status" value="1"/>
</dbReference>
<feature type="domain" description="Prephenate/arogenate dehydrogenase" evidence="3">
    <location>
        <begin position="1"/>
        <end position="221"/>
    </location>
</feature>
<dbReference type="SUPFAM" id="SSF51735">
    <property type="entry name" value="NAD(P)-binding Rossmann-fold domains"/>
    <property type="match status" value="1"/>
</dbReference>
<dbReference type="Gene3D" id="3.40.50.720">
    <property type="entry name" value="NAD(P)-binding Rossmann-like Domain"/>
    <property type="match status" value="1"/>
</dbReference>